<evidence type="ECO:0000313" key="2">
    <source>
        <dbReference type="Proteomes" id="UP001178275"/>
    </source>
</evidence>
<dbReference type="RefSeq" id="WP_305160536.1">
    <property type="nucleotide sequence ID" value="NZ_JAUUTW010000013.1"/>
</dbReference>
<dbReference type="EMBL" id="JAUUTW010000013">
    <property type="protein sequence ID" value="MDP1452111.1"/>
    <property type="molecule type" value="Genomic_DNA"/>
</dbReference>
<gene>
    <name evidence="1" type="ORF">Q8G36_13675</name>
</gene>
<reference evidence="1" key="1">
    <citation type="submission" date="2023-07" db="EMBL/GenBank/DDBJ databases">
        <title>Murine gut Bacillus species.</title>
        <authorList>
            <person name="Gutman E."/>
            <person name="Hashuel R."/>
            <person name="Litvak Y."/>
        </authorList>
    </citation>
    <scope>NUCLEOTIDE SEQUENCE</scope>
    <source>
        <strain evidence="1">RU293</strain>
    </source>
</reference>
<proteinExistence type="predicted"/>
<evidence type="ECO:0000313" key="1">
    <source>
        <dbReference type="EMBL" id="MDP1452111.1"/>
    </source>
</evidence>
<name>A0AA90SKS0_9BACI</name>
<sequence length="54" mass="6392">MKKRIKYTVDQSGVVHLIKKFIERMIYKWEMDLSRSSASVLICCALSRLMELNQ</sequence>
<comment type="caution">
    <text evidence="1">The sequence shown here is derived from an EMBL/GenBank/DDBJ whole genome shotgun (WGS) entry which is preliminary data.</text>
</comment>
<dbReference type="AlphaFoldDB" id="A0AA90SKS0"/>
<dbReference type="Proteomes" id="UP001178275">
    <property type="component" value="Unassembled WGS sequence"/>
</dbReference>
<organism evidence="1 2">
    <name type="scientific">Peribacillus frigoritolerans</name>
    <dbReference type="NCBI Taxonomy" id="450367"/>
    <lineage>
        <taxon>Bacteria</taxon>
        <taxon>Bacillati</taxon>
        <taxon>Bacillota</taxon>
        <taxon>Bacilli</taxon>
        <taxon>Bacillales</taxon>
        <taxon>Bacillaceae</taxon>
        <taxon>Peribacillus</taxon>
    </lineage>
</organism>
<accession>A0AA90SKS0</accession>
<protein>
    <submittedName>
        <fullName evidence="1">Uncharacterized protein</fullName>
    </submittedName>
</protein>